<dbReference type="InterPro" id="IPR012902">
    <property type="entry name" value="N_methyl_site"/>
</dbReference>
<protein>
    <recommendedName>
        <fullName evidence="5">Prepilin-type N-terminal cleavage/methylation domain-containing protein</fullName>
    </recommendedName>
</protein>
<keyword evidence="2" id="KW-1133">Transmembrane helix</keyword>
<dbReference type="NCBIfam" id="TIGR02532">
    <property type="entry name" value="IV_pilin_GFxxxE"/>
    <property type="match status" value="1"/>
</dbReference>
<dbReference type="SUPFAM" id="SSF54523">
    <property type="entry name" value="Pili subunits"/>
    <property type="match status" value="1"/>
</dbReference>
<evidence type="ECO:0008006" key="5">
    <source>
        <dbReference type="Google" id="ProtNLM"/>
    </source>
</evidence>
<dbReference type="Pfam" id="PF07963">
    <property type="entry name" value="N_methyl"/>
    <property type="match status" value="1"/>
</dbReference>
<dbReference type="EMBL" id="AP025564">
    <property type="protein sequence ID" value="BDE97921.1"/>
    <property type="molecule type" value="Genomic_DNA"/>
</dbReference>
<reference evidence="3 4" key="1">
    <citation type="submission" date="2022-01" db="EMBL/GenBank/DDBJ databases">
        <title>Novel bile acid biosynthetic pathways are enriched in the microbiome of centenarians.</title>
        <authorList>
            <person name="Sato Y."/>
            <person name="Atarashi K."/>
            <person name="Plichta R.D."/>
            <person name="Arai Y."/>
            <person name="Sasajima S."/>
            <person name="Kearney M.S."/>
            <person name="Suda W."/>
            <person name="Takeshita K."/>
            <person name="Sasaki T."/>
            <person name="Okamoto S."/>
            <person name="Skelly N.A."/>
            <person name="Okamura Y."/>
            <person name="Vlamakis H."/>
            <person name="Li Y."/>
            <person name="Tanoue T."/>
            <person name="Takei H."/>
            <person name="Nittono H."/>
            <person name="Narushima S."/>
            <person name="Irie J."/>
            <person name="Itoh H."/>
            <person name="Moriya K."/>
            <person name="Sugiura Y."/>
            <person name="Suematsu M."/>
            <person name="Moritoki N."/>
            <person name="Shibata S."/>
            <person name="Littman R.D."/>
            <person name="Fischbach A.M."/>
            <person name="Uwamino Y."/>
            <person name="Inoue T."/>
            <person name="Honda A."/>
            <person name="Hattori M."/>
            <person name="Murai T."/>
            <person name="Xavier J.R."/>
            <person name="Hirose N."/>
            <person name="Honda K."/>
        </authorList>
    </citation>
    <scope>NUCLEOTIDE SEQUENCE [LARGE SCALE GENOMIC DNA]</scope>
    <source>
        <strain evidence="3 4">CE91-St30</strain>
    </source>
</reference>
<feature type="transmembrane region" description="Helical" evidence="2">
    <location>
        <begin position="20"/>
        <end position="38"/>
    </location>
</feature>
<proteinExistence type="predicted"/>
<evidence type="ECO:0000256" key="2">
    <source>
        <dbReference type="SAM" id="Phobius"/>
    </source>
</evidence>
<evidence type="ECO:0000313" key="3">
    <source>
        <dbReference type="EMBL" id="BDE97921.1"/>
    </source>
</evidence>
<keyword evidence="4" id="KW-1185">Reference proteome</keyword>
<sequence length="145" mass="15491">MKEMIKRVREEKGGFTLAELLIVVAILLVLIAIAVPLFTGALDKAQAAVGIANARSAQSEALTAYQLAETSKKTGLATQYFYYDDHGNEVGENDAYTYKYTVTLTESNGKTSVRVDMNAPEQKDNILSTTGSSTGGSDGGETDKS</sequence>
<dbReference type="RefSeq" id="WP_102380310.1">
    <property type="nucleotide sequence ID" value="NZ_AP025564.1"/>
</dbReference>
<dbReference type="InterPro" id="IPR045584">
    <property type="entry name" value="Pilin-like"/>
</dbReference>
<feature type="region of interest" description="Disordered" evidence="1">
    <location>
        <begin position="117"/>
        <end position="145"/>
    </location>
</feature>
<keyword evidence="2" id="KW-0812">Transmembrane</keyword>
<gene>
    <name evidence="3" type="ORF">CE91St30_32540</name>
</gene>
<organism evidence="3 4">
    <name type="scientific">Raoultibacter timonensis</name>
    <dbReference type="NCBI Taxonomy" id="1907662"/>
    <lineage>
        <taxon>Bacteria</taxon>
        <taxon>Bacillati</taxon>
        <taxon>Actinomycetota</taxon>
        <taxon>Coriobacteriia</taxon>
        <taxon>Eggerthellales</taxon>
        <taxon>Eggerthellaceae</taxon>
        <taxon>Raoultibacter</taxon>
    </lineage>
</organism>
<keyword evidence="2" id="KW-0472">Membrane</keyword>
<evidence type="ECO:0000313" key="4">
    <source>
        <dbReference type="Proteomes" id="UP001320544"/>
    </source>
</evidence>
<name>A0ABM7WNB1_9ACTN</name>
<accession>A0ABM7WNB1</accession>
<evidence type="ECO:0000256" key="1">
    <source>
        <dbReference type="SAM" id="MobiDB-lite"/>
    </source>
</evidence>
<dbReference type="Gene3D" id="3.30.700.10">
    <property type="entry name" value="Glycoprotein, Type 4 Pilin"/>
    <property type="match status" value="1"/>
</dbReference>
<dbReference type="Proteomes" id="UP001320544">
    <property type="component" value="Chromosome"/>
</dbReference>